<comment type="function">
    <text evidence="7">Allosteric enzyme that catalyzes the rate-limiting step in glycogen catabolism, the phosphorolytic cleavage of glycogen to produce glucose-1-phosphate, and plays a central role in maintaining cellular and organismal glucose homeostasis.</text>
</comment>
<evidence type="ECO:0000256" key="1">
    <source>
        <dbReference type="ARBA" id="ARBA00001933"/>
    </source>
</evidence>
<dbReference type="Proteomes" id="UP000430387">
    <property type="component" value="Unassembled WGS sequence"/>
</dbReference>
<evidence type="ECO:0000256" key="7">
    <source>
        <dbReference type="RuleBase" id="RU000587"/>
    </source>
</evidence>
<accession>A0A6D0IK67</accession>
<sequence>EFLIGRTLSNAMLSLGIYEDVQGALEAMGLNLEELIDEENDPGLGNGGLGRLAACFLDSLATLGLPGRGYGIRYDYGMFKQNIVNGSQKESPDYWLEYGNPWEFKRHNTRYKVRFGGRIQQEGKKTRWIETEEILGVAYDQIIPGYDTDATNTLRLWSAQASSEINLGKFNQGDYFAAVEDKNHSENVSRVLYPDDSTYSGRELR</sequence>
<evidence type="ECO:0000256" key="4">
    <source>
        <dbReference type="ARBA" id="ARBA00022679"/>
    </source>
</evidence>
<evidence type="ECO:0000256" key="5">
    <source>
        <dbReference type="ARBA" id="ARBA00022898"/>
    </source>
</evidence>
<feature type="non-terminal residue" evidence="8">
    <location>
        <position position="1"/>
    </location>
</feature>
<dbReference type="EMBL" id="WTQJ01002091">
    <property type="protein sequence ID" value="MWR17909.1"/>
    <property type="molecule type" value="Genomic_DNA"/>
</dbReference>
<gene>
    <name evidence="8" type="ORF">GQA06_29465</name>
</gene>
<dbReference type="EC" id="2.4.1.1" evidence="7"/>
<evidence type="ECO:0000313" key="9">
    <source>
        <dbReference type="Proteomes" id="UP000430387"/>
    </source>
</evidence>
<dbReference type="FunFam" id="3.40.50.2000:FF:000153">
    <property type="entry name" value="Alpha-1,4 glucan phosphorylase"/>
    <property type="match status" value="1"/>
</dbReference>
<keyword evidence="6 7" id="KW-0119">Carbohydrate metabolism</keyword>
<name>A0A6D0IK67_ECOLX</name>
<organism evidence="8 9">
    <name type="scientific">Escherichia coli</name>
    <dbReference type="NCBI Taxonomy" id="562"/>
    <lineage>
        <taxon>Bacteria</taxon>
        <taxon>Pseudomonadati</taxon>
        <taxon>Pseudomonadota</taxon>
        <taxon>Gammaproteobacteria</taxon>
        <taxon>Enterobacterales</taxon>
        <taxon>Enterobacteriaceae</taxon>
        <taxon>Escherichia</taxon>
    </lineage>
</organism>
<dbReference type="GO" id="GO:0030170">
    <property type="term" value="F:pyridoxal phosphate binding"/>
    <property type="evidence" value="ECO:0007669"/>
    <property type="project" value="TreeGrafter"/>
</dbReference>
<feature type="non-terminal residue" evidence="8">
    <location>
        <position position="205"/>
    </location>
</feature>
<reference evidence="8 9" key="1">
    <citation type="submission" date="2019-12" db="EMBL/GenBank/DDBJ databases">
        <title>Enteriobacteria Tanzani isolates_8377-8380.</title>
        <authorList>
            <person name="Subbiah M."/>
            <person name="Call D."/>
        </authorList>
    </citation>
    <scope>NUCLEOTIDE SEQUENCE [LARGE SCALE GENOMIC DNA]</scope>
    <source>
        <strain evidence="8 9">8380wG1</strain>
    </source>
</reference>
<comment type="caution">
    <text evidence="8">The sequence shown here is derived from an EMBL/GenBank/DDBJ whole genome shotgun (WGS) entry which is preliminary data.</text>
</comment>
<dbReference type="SUPFAM" id="SSF53756">
    <property type="entry name" value="UDP-Glycosyltransferase/glycogen phosphorylase"/>
    <property type="match status" value="1"/>
</dbReference>
<proteinExistence type="inferred from homology"/>
<keyword evidence="5 7" id="KW-0663">Pyridoxal phosphate</keyword>
<evidence type="ECO:0000256" key="2">
    <source>
        <dbReference type="ARBA" id="ARBA00006047"/>
    </source>
</evidence>
<dbReference type="GO" id="GO:0005980">
    <property type="term" value="P:glycogen catabolic process"/>
    <property type="evidence" value="ECO:0007669"/>
    <property type="project" value="TreeGrafter"/>
</dbReference>
<comment type="cofactor">
    <cofactor evidence="1 7">
        <name>pyridoxal 5'-phosphate</name>
        <dbReference type="ChEBI" id="CHEBI:597326"/>
    </cofactor>
</comment>
<keyword evidence="4 7" id="KW-0808">Transferase</keyword>
<dbReference type="PANTHER" id="PTHR11468:SF3">
    <property type="entry name" value="GLYCOGEN PHOSPHORYLASE, LIVER FORM"/>
    <property type="match status" value="1"/>
</dbReference>
<dbReference type="Pfam" id="PF00343">
    <property type="entry name" value="Phosphorylase"/>
    <property type="match status" value="1"/>
</dbReference>
<dbReference type="Gene3D" id="3.40.50.2000">
    <property type="entry name" value="Glycogen Phosphorylase B"/>
    <property type="match status" value="1"/>
</dbReference>
<evidence type="ECO:0000313" key="8">
    <source>
        <dbReference type="EMBL" id="MWR17909.1"/>
    </source>
</evidence>
<dbReference type="GO" id="GO:0005737">
    <property type="term" value="C:cytoplasm"/>
    <property type="evidence" value="ECO:0007669"/>
    <property type="project" value="TreeGrafter"/>
</dbReference>
<evidence type="ECO:0000256" key="6">
    <source>
        <dbReference type="ARBA" id="ARBA00023277"/>
    </source>
</evidence>
<evidence type="ECO:0000256" key="3">
    <source>
        <dbReference type="ARBA" id="ARBA00022676"/>
    </source>
</evidence>
<dbReference type="GO" id="GO:0008184">
    <property type="term" value="F:glycogen phosphorylase activity"/>
    <property type="evidence" value="ECO:0007669"/>
    <property type="project" value="InterPro"/>
</dbReference>
<dbReference type="PANTHER" id="PTHR11468">
    <property type="entry name" value="GLYCOGEN PHOSPHORYLASE"/>
    <property type="match status" value="1"/>
</dbReference>
<comment type="similarity">
    <text evidence="2 7">Belongs to the glycogen phosphorylase family.</text>
</comment>
<protein>
    <recommendedName>
        <fullName evidence="7">Alpha-1,4 glucan phosphorylase</fullName>
        <ecNumber evidence="7">2.4.1.1</ecNumber>
    </recommendedName>
</protein>
<dbReference type="InterPro" id="IPR000811">
    <property type="entry name" value="Glyco_trans_35"/>
</dbReference>
<keyword evidence="3 7" id="KW-0328">Glycosyltransferase</keyword>
<dbReference type="AlphaFoldDB" id="A0A6D0IK67"/>
<comment type="catalytic activity">
    <reaction evidence="7">
        <text>[(1-&gt;4)-alpha-D-glucosyl](n) + phosphate = [(1-&gt;4)-alpha-D-glucosyl](n-1) + alpha-D-glucose 1-phosphate</text>
        <dbReference type="Rhea" id="RHEA:41732"/>
        <dbReference type="Rhea" id="RHEA-COMP:9584"/>
        <dbReference type="Rhea" id="RHEA-COMP:9586"/>
        <dbReference type="ChEBI" id="CHEBI:15444"/>
        <dbReference type="ChEBI" id="CHEBI:43474"/>
        <dbReference type="ChEBI" id="CHEBI:58601"/>
        <dbReference type="EC" id="2.4.1.1"/>
    </reaction>
</comment>